<evidence type="ECO:0000313" key="2">
    <source>
        <dbReference type="Proteomes" id="UP000514713"/>
    </source>
</evidence>
<organism evidence="1 2">
    <name type="scientific">Nostoc edaphicum CCNP1411</name>
    <dbReference type="NCBI Taxonomy" id="1472755"/>
    <lineage>
        <taxon>Bacteria</taxon>
        <taxon>Bacillati</taxon>
        <taxon>Cyanobacteriota</taxon>
        <taxon>Cyanophyceae</taxon>
        <taxon>Nostocales</taxon>
        <taxon>Nostocaceae</taxon>
        <taxon>Nostoc</taxon>
    </lineage>
</organism>
<dbReference type="RefSeq" id="WP_181929305.1">
    <property type="nucleotide sequence ID" value="NZ_CP054698.1"/>
</dbReference>
<reference evidence="2" key="1">
    <citation type="submission" date="2020-06" db="EMBL/GenBank/DDBJ databases">
        <title>Nostoc edaphicum CCNP1411 genome.</title>
        <authorList>
            <person name="Fidor A."/>
            <person name="Grabski M."/>
            <person name="Gawor J."/>
            <person name="Gromadka R."/>
            <person name="Wegrzyn G."/>
            <person name="Mazur-Marzec H."/>
        </authorList>
    </citation>
    <scope>NUCLEOTIDE SEQUENCE [LARGE SCALE GENOMIC DNA]</scope>
    <source>
        <strain evidence="2">CCNP1411</strain>
    </source>
</reference>
<gene>
    <name evidence="1" type="ORF">HUN01_30530</name>
</gene>
<proteinExistence type="predicted"/>
<accession>A0A7D7QIZ4</accession>
<sequence length="68" mass="7757">MPLVKGNGSVNYDQVLECRKQFIIDHFNKADITQDAKSLVDIYAAIASNDDGLDHRKRYLDFLLRVMG</sequence>
<keyword evidence="2" id="KW-1185">Reference proteome</keyword>
<name>A0A7D7QIZ4_9NOSO</name>
<protein>
    <submittedName>
        <fullName evidence="1">Uncharacterized protein</fullName>
    </submittedName>
</protein>
<dbReference type="KEGG" id="ned:HUN01_30530"/>
<dbReference type="EMBL" id="CP054698">
    <property type="protein sequence ID" value="QMS91722.1"/>
    <property type="molecule type" value="Genomic_DNA"/>
</dbReference>
<dbReference type="AlphaFoldDB" id="A0A7D7QIZ4"/>
<dbReference type="Proteomes" id="UP000514713">
    <property type="component" value="Chromosome"/>
</dbReference>
<evidence type="ECO:0000313" key="1">
    <source>
        <dbReference type="EMBL" id="QMS91722.1"/>
    </source>
</evidence>